<organism evidence="4 5">
    <name type="scientific">Pseudonocardia petroleophila</name>
    <dbReference type="NCBI Taxonomy" id="37331"/>
    <lineage>
        <taxon>Bacteria</taxon>
        <taxon>Bacillati</taxon>
        <taxon>Actinomycetota</taxon>
        <taxon>Actinomycetes</taxon>
        <taxon>Pseudonocardiales</taxon>
        <taxon>Pseudonocardiaceae</taxon>
        <taxon>Pseudonocardia</taxon>
    </lineage>
</organism>
<dbReference type="CDD" id="cd03801">
    <property type="entry name" value="GT4_PimA-like"/>
    <property type="match status" value="1"/>
</dbReference>
<dbReference type="EMBL" id="CP060131">
    <property type="protein sequence ID" value="QNG55023.1"/>
    <property type="molecule type" value="Genomic_DNA"/>
</dbReference>
<dbReference type="RefSeq" id="WP_185721821.1">
    <property type="nucleotide sequence ID" value="NZ_BAAAWI010000001.1"/>
</dbReference>
<sequence length="376" mass="41162">MRPVRALLVNENIGGHATVHHHLREVAAQRADVAVQVVDVPPPGFWRKVAAAPVPGLSRVDADLRAPRYQLAQSAWVARRMPAWLDAGFDVVHFYTHNTALVGSARAHLPYVVTIDSTNAQSNLMHPAREPTRFSPLSTRAVRPFERAVYAGAHRVVANSDWCARSVVDDYGIDPARVETLPMGVPVPPAVTATRRGGLPRLLFVGRSLERKGGNDLLDVHRRWLADRCELVLVTTDAVAPARNVTVVDDIRPGDGRIGPLIAGCDLFALPSRLDQWPNAVMEAMSYGVPPVVSRVGGMPEMVQHGRAGVVLPDGSPEALRDALLALLDDPVRRRAMGARARRHVETELDVRRTANRLLDIVRDAARPRPALRRVA</sequence>
<evidence type="ECO:0000256" key="2">
    <source>
        <dbReference type="ARBA" id="ARBA00022679"/>
    </source>
</evidence>
<evidence type="ECO:0000259" key="3">
    <source>
        <dbReference type="Pfam" id="PF13439"/>
    </source>
</evidence>
<dbReference type="PANTHER" id="PTHR12526">
    <property type="entry name" value="GLYCOSYLTRANSFERASE"/>
    <property type="match status" value="1"/>
</dbReference>
<dbReference type="Proteomes" id="UP000515728">
    <property type="component" value="Chromosome"/>
</dbReference>
<name>A0A7G7MQG2_9PSEU</name>
<accession>A0A7G7MQG2</accession>
<keyword evidence="5" id="KW-1185">Reference proteome</keyword>
<dbReference type="Pfam" id="PF13439">
    <property type="entry name" value="Glyco_transf_4"/>
    <property type="match status" value="1"/>
</dbReference>
<dbReference type="Gene3D" id="3.40.50.2000">
    <property type="entry name" value="Glycogen Phosphorylase B"/>
    <property type="match status" value="2"/>
</dbReference>
<dbReference type="SUPFAM" id="SSF53756">
    <property type="entry name" value="UDP-Glycosyltransferase/glycogen phosphorylase"/>
    <property type="match status" value="1"/>
</dbReference>
<dbReference type="PANTHER" id="PTHR12526:SF590">
    <property type="entry name" value="ALPHA-MALTOSE-1-PHOSPHATE SYNTHASE"/>
    <property type="match status" value="1"/>
</dbReference>
<dbReference type="AlphaFoldDB" id="A0A7G7MQG2"/>
<dbReference type="KEGG" id="ppel:H6H00_14820"/>
<keyword evidence="1" id="KW-0328">Glycosyltransferase</keyword>
<dbReference type="GO" id="GO:0016757">
    <property type="term" value="F:glycosyltransferase activity"/>
    <property type="evidence" value="ECO:0007669"/>
    <property type="project" value="UniProtKB-KW"/>
</dbReference>
<evidence type="ECO:0000313" key="4">
    <source>
        <dbReference type="EMBL" id="QNG55023.1"/>
    </source>
</evidence>
<feature type="domain" description="Glycosyltransferase subfamily 4-like N-terminal" evidence="3">
    <location>
        <begin position="14"/>
        <end position="186"/>
    </location>
</feature>
<dbReference type="Pfam" id="PF13692">
    <property type="entry name" value="Glyco_trans_1_4"/>
    <property type="match status" value="1"/>
</dbReference>
<dbReference type="InterPro" id="IPR028098">
    <property type="entry name" value="Glyco_trans_4-like_N"/>
</dbReference>
<evidence type="ECO:0000313" key="5">
    <source>
        <dbReference type="Proteomes" id="UP000515728"/>
    </source>
</evidence>
<gene>
    <name evidence="4" type="ORF">H6H00_14820</name>
</gene>
<evidence type="ECO:0000256" key="1">
    <source>
        <dbReference type="ARBA" id="ARBA00022676"/>
    </source>
</evidence>
<protein>
    <submittedName>
        <fullName evidence="4">Glycosyltransferase family 4 protein</fullName>
    </submittedName>
</protein>
<keyword evidence="2" id="KW-0808">Transferase</keyword>
<reference evidence="4 5" key="1">
    <citation type="submission" date="2020-08" db="EMBL/GenBank/DDBJ databases">
        <authorList>
            <person name="Mo P."/>
        </authorList>
    </citation>
    <scope>NUCLEOTIDE SEQUENCE [LARGE SCALE GENOMIC DNA]</scope>
    <source>
        <strain evidence="4 5">CGMCC 4.1532</strain>
    </source>
</reference>
<proteinExistence type="predicted"/>